<dbReference type="Proteomes" id="UP000237003">
    <property type="component" value="Unassembled WGS sequence"/>
</dbReference>
<sequence length="46" mass="5041">MKAAAKTLYAESFKVHQGGRHVNPQELTQVSGWGSCVQSPQRQLEG</sequence>
<evidence type="ECO:0000313" key="1">
    <source>
        <dbReference type="EMBL" id="POU65069.1"/>
    </source>
</evidence>
<dbReference type="AlphaFoldDB" id="A0A2S4RX79"/>
<comment type="caution">
    <text evidence="1">The sequence shown here is derived from an EMBL/GenBank/DDBJ whole genome shotgun (WGS) entry which is preliminary data.</text>
</comment>
<reference evidence="1 2" key="1">
    <citation type="submission" date="2018-01" db="EMBL/GenBank/DDBJ databases">
        <title>Complete genome sequences of 14 Citrobacter spp. isolated from plant in Canada.</title>
        <authorList>
            <person name="Bhandare S.G."/>
            <person name="Colavecchio A."/>
            <person name="Jeukens J."/>
            <person name="Emond-Rheault J.-G."/>
            <person name="Freschi L."/>
            <person name="Hamel J."/>
            <person name="Kukavica-Ibrulj I."/>
            <person name="Levesque R."/>
            <person name="Goodridge L."/>
        </authorList>
    </citation>
    <scope>NUCLEOTIDE SEQUENCE [LARGE SCALE GENOMIC DNA]</scope>
    <source>
        <strain evidence="1 2">S1285</strain>
    </source>
</reference>
<name>A0A2S4RX79_CITAM</name>
<dbReference type="EMBL" id="PQLX01000004">
    <property type="protein sequence ID" value="POU65069.1"/>
    <property type="molecule type" value="Genomic_DNA"/>
</dbReference>
<protein>
    <submittedName>
        <fullName evidence="1">Addiction module toxin RelE</fullName>
    </submittedName>
</protein>
<organism evidence="1 2">
    <name type="scientific">Citrobacter amalonaticus</name>
    <dbReference type="NCBI Taxonomy" id="35703"/>
    <lineage>
        <taxon>Bacteria</taxon>
        <taxon>Pseudomonadati</taxon>
        <taxon>Pseudomonadota</taxon>
        <taxon>Gammaproteobacteria</taxon>
        <taxon>Enterobacterales</taxon>
        <taxon>Enterobacteriaceae</taxon>
        <taxon>Citrobacter</taxon>
    </lineage>
</organism>
<evidence type="ECO:0000313" key="2">
    <source>
        <dbReference type="Proteomes" id="UP000237003"/>
    </source>
</evidence>
<gene>
    <name evidence="1" type="ORF">C3430_12770</name>
</gene>
<proteinExistence type="predicted"/>
<accession>A0A2S4RX79</accession>